<organism evidence="1 2">
    <name type="scientific">Nocardia bhagyanarayanae</name>
    <dbReference type="NCBI Taxonomy" id="1215925"/>
    <lineage>
        <taxon>Bacteria</taxon>
        <taxon>Bacillati</taxon>
        <taxon>Actinomycetota</taxon>
        <taxon>Actinomycetes</taxon>
        <taxon>Mycobacteriales</taxon>
        <taxon>Nocardiaceae</taxon>
        <taxon>Nocardia</taxon>
    </lineage>
</organism>
<reference evidence="1 2" key="1">
    <citation type="submission" date="2019-06" db="EMBL/GenBank/DDBJ databases">
        <title>Sequencing the genomes of 1000 actinobacteria strains.</title>
        <authorList>
            <person name="Klenk H.-P."/>
        </authorList>
    </citation>
    <scope>NUCLEOTIDE SEQUENCE [LARGE SCALE GENOMIC DNA]</scope>
    <source>
        <strain evidence="1 2">DSM 103495</strain>
    </source>
</reference>
<protein>
    <recommendedName>
        <fullName evidence="3">Fibronectin type III domain protein</fullName>
    </recommendedName>
</protein>
<dbReference type="RefSeq" id="WP_185757075.1">
    <property type="nucleotide sequence ID" value="NZ_VFPG01000001.1"/>
</dbReference>
<name>A0A543FE81_9NOCA</name>
<gene>
    <name evidence="1" type="ORF">FB390_3747</name>
</gene>
<dbReference type="EMBL" id="VFPG01000001">
    <property type="protein sequence ID" value="TQM32071.1"/>
    <property type="molecule type" value="Genomic_DNA"/>
</dbReference>
<proteinExistence type="predicted"/>
<evidence type="ECO:0000313" key="1">
    <source>
        <dbReference type="EMBL" id="TQM32071.1"/>
    </source>
</evidence>
<dbReference type="AlphaFoldDB" id="A0A543FE81"/>
<sequence>MVAIRLSLLTEERWRVPQPGRYLAYAEFERQESGGQLVSGAFEVSGAAQPDAPSP</sequence>
<keyword evidence="2" id="KW-1185">Reference proteome</keyword>
<evidence type="ECO:0000313" key="2">
    <source>
        <dbReference type="Proteomes" id="UP000316331"/>
    </source>
</evidence>
<evidence type="ECO:0008006" key="3">
    <source>
        <dbReference type="Google" id="ProtNLM"/>
    </source>
</evidence>
<comment type="caution">
    <text evidence="1">The sequence shown here is derived from an EMBL/GenBank/DDBJ whole genome shotgun (WGS) entry which is preliminary data.</text>
</comment>
<dbReference type="Proteomes" id="UP000316331">
    <property type="component" value="Unassembled WGS sequence"/>
</dbReference>
<accession>A0A543FE81</accession>